<dbReference type="CDD" id="cd01918">
    <property type="entry name" value="HprK_C"/>
    <property type="match status" value="1"/>
</dbReference>
<dbReference type="RefSeq" id="WP_184386439.1">
    <property type="nucleotide sequence ID" value="NZ_JACIDJ010000008.1"/>
</dbReference>
<keyword evidence="2" id="KW-0418">Kinase</keyword>
<dbReference type="EC" id="2.7.11.-" evidence="2"/>
<gene>
    <name evidence="2" type="ORF">GGQ83_003682</name>
</gene>
<proteinExistence type="predicted"/>
<accession>A0A840AH60</accession>
<dbReference type="EMBL" id="JACIDJ010000008">
    <property type="protein sequence ID" value="MBB3900212.1"/>
    <property type="molecule type" value="Genomic_DNA"/>
</dbReference>
<dbReference type="GO" id="GO:0005524">
    <property type="term" value="F:ATP binding"/>
    <property type="evidence" value="ECO:0007669"/>
    <property type="project" value="InterPro"/>
</dbReference>
<dbReference type="InterPro" id="IPR011104">
    <property type="entry name" value="Hpr_kin/Pase_C"/>
</dbReference>
<dbReference type="SUPFAM" id="SSF53795">
    <property type="entry name" value="PEP carboxykinase-like"/>
    <property type="match status" value="1"/>
</dbReference>
<name>A0A840AH60_9PROT</name>
<dbReference type="Proteomes" id="UP000553193">
    <property type="component" value="Unassembled WGS sequence"/>
</dbReference>
<dbReference type="InterPro" id="IPR027417">
    <property type="entry name" value="P-loop_NTPase"/>
</dbReference>
<sequence length="148" mass="15067">MLLHGSCVALDGAGILLLAPPGGGKSDLALRLLGQGALLVADDQVEMSMHGAALMAAPPTALAGRLEVRGLGLLEGLPWVRARLALAVELVAREAVPRLPEPASWTALGHAIPLLRLDGSAPSAPEALKRALDVLAGRLRLTAGAFAA</sequence>
<evidence type="ECO:0000313" key="2">
    <source>
        <dbReference type="EMBL" id="MBB3900212.1"/>
    </source>
</evidence>
<dbReference type="GO" id="GO:0000155">
    <property type="term" value="F:phosphorelay sensor kinase activity"/>
    <property type="evidence" value="ECO:0007669"/>
    <property type="project" value="InterPro"/>
</dbReference>
<dbReference type="GO" id="GO:0006109">
    <property type="term" value="P:regulation of carbohydrate metabolic process"/>
    <property type="evidence" value="ECO:0007669"/>
    <property type="project" value="InterPro"/>
</dbReference>
<reference evidence="2 3" key="1">
    <citation type="submission" date="2020-08" db="EMBL/GenBank/DDBJ databases">
        <title>Genomic Encyclopedia of Type Strains, Phase IV (KMG-IV): sequencing the most valuable type-strain genomes for metagenomic binning, comparative biology and taxonomic classification.</title>
        <authorList>
            <person name="Goeker M."/>
        </authorList>
    </citation>
    <scope>NUCLEOTIDE SEQUENCE [LARGE SCALE GENOMIC DNA]</scope>
    <source>
        <strain evidence="2 3">DSM 19979</strain>
    </source>
</reference>
<organism evidence="2 3">
    <name type="scientific">Roseococcus suduntuyensis</name>
    <dbReference type="NCBI Taxonomy" id="455361"/>
    <lineage>
        <taxon>Bacteria</taxon>
        <taxon>Pseudomonadati</taxon>
        <taxon>Pseudomonadota</taxon>
        <taxon>Alphaproteobacteria</taxon>
        <taxon>Acetobacterales</taxon>
        <taxon>Roseomonadaceae</taxon>
        <taxon>Roseococcus</taxon>
    </lineage>
</organism>
<protein>
    <submittedName>
        <fullName evidence="2">HPr kinase/phosphorylase</fullName>
        <ecNumber evidence="2">2.7.11.-</ecNumber>
        <ecNumber evidence="2">2.7.4.-</ecNumber>
    </submittedName>
</protein>
<dbReference type="AlphaFoldDB" id="A0A840AH60"/>
<dbReference type="Pfam" id="PF07475">
    <property type="entry name" value="Hpr_kinase_C"/>
    <property type="match status" value="1"/>
</dbReference>
<feature type="domain" description="HPr kinase/phosphorylase C-terminal" evidence="1">
    <location>
        <begin position="3"/>
        <end position="75"/>
    </location>
</feature>
<keyword evidence="2" id="KW-0808">Transferase</keyword>
<dbReference type="Gene3D" id="3.40.50.300">
    <property type="entry name" value="P-loop containing nucleotide triphosphate hydrolases"/>
    <property type="match status" value="1"/>
</dbReference>
<keyword evidence="3" id="KW-1185">Reference proteome</keyword>
<dbReference type="EC" id="2.7.4.-" evidence="2"/>
<evidence type="ECO:0000313" key="3">
    <source>
        <dbReference type="Proteomes" id="UP000553193"/>
    </source>
</evidence>
<comment type="caution">
    <text evidence="2">The sequence shown here is derived from an EMBL/GenBank/DDBJ whole genome shotgun (WGS) entry which is preliminary data.</text>
</comment>
<evidence type="ECO:0000259" key="1">
    <source>
        <dbReference type="Pfam" id="PF07475"/>
    </source>
</evidence>